<sequence>MKDKNTIIQSLQLERHREGGYFSETYRSTQQVETDRPGGNRSLMTAIYYMLTDDNPILYFHVNLSDAIHFFHGGDPILYFIVHPDGTLEKKLLGADPDKGCQLQLLVKGGCWKASVLQEGAFGLIGEVLAPGFEYRDNVIADPDGFKALFPGLWQGLSPYVLDAREYMDGTIRK</sequence>
<dbReference type="EMBL" id="CAADFI010000124">
    <property type="protein sequence ID" value="VFJ98056.1"/>
    <property type="molecule type" value="Genomic_DNA"/>
</dbReference>
<evidence type="ECO:0000259" key="1">
    <source>
        <dbReference type="Pfam" id="PF06172"/>
    </source>
</evidence>
<dbReference type="Pfam" id="PF06172">
    <property type="entry name" value="Cupin_5"/>
    <property type="match status" value="1"/>
</dbReference>
<evidence type="ECO:0000313" key="4">
    <source>
        <dbReference type="EMBL" id="VFK04910.1"/>
    </source>
</evidence>
<evidence type="ECO:0000313" key="2">
    <source>
        <dbReference type="EMBL" id="VFJ98056.1"/>
    </source>
</evidence>
<proteinExistence type="predicted"/>
<dbReference type="EMBL" id="CAADFG010000218">
    <property type="protein sequence ID" value="VFK01199.1"/>
    <property type="molecule type" value="Genomic_DNA"/>
</dbReference>
<dbReference type="PANTHER" id="PTHR33387">
    <property type="entry name" value="RMLC-LIKE JELLY ROLL FOLD PROTEIN"/>
    <property type="match status" value="1"/>
</dbReference>
<evidence type="ECO:0000313" key="3">
    <source>
        <dbReference type="EMBL" id="VFK01199.1"/>
    </source>
</evidence>
<dbReference type="InterPro" id="IPR014710">
    <property type="entry name" value="RmlC-like_jellyroll"/>
</dbReference>
<gene>
    <name evidence="3" type="ORF">BECKH772A_GA0070896_102184</name>
    <name evidence="2" type="ORF">BECKH772B_GA0070898_1012410</name>
    <name evidence="4" type="ORF">BECKH772C_GA0070978_102194</name>
</gene>
<protein>
    <recommendedName>
        <fullName evidence="1">DUF985 domain-containing protein</fullName>
    </recommendedName>
</protein>
<accession>A0A450VJJ6</accession>
<feature type="domain" description="DUF985" evidence="1">
    <location>
        <begin position="6"/>
        <end position="138"/>
    </location>
</feature>
<name>A0A450VJJ6_9GAMM</name>
<reference evidence="4" key="1">
    <citation type="submission" date="2019-02" db="EMBL/GenBank/DDBJ databases">
        <authorList>
            <person name="Gruber-Vodicka R. H."/>
            <person name="Seah K. B. B."/>
        </authorList>
    </citation>
    <scope>NUCLEOTIDE SEQUENCE</scope>
    <source>
        <strain evidence="4">BECK_SA2B12</strain>
        <strain evidence="3">BECK_SA2B15</strain>
        <strain evidence="2">BECK_SA2B20</strain>
    </source>
</reference>
<dbReference type="CDD" id="cd06121">
    <property type="entry name" value="cupin_YML079wp"/>
    <property type="match status" value="1"/>
</dbReference>
<dbReference type="Gene3D" id="2.60.120.10">
    <property type="entry name" value="Jelly Rolls"/>
    <property type="match status" value="1"/>
</dbReference>
<organism evidence="4">
    <name type="scientific">Candidatus Kentrum eta</name>
    <dbReference type="NCBI Taxonomy" id="2126337"/>
    <lineage>
        <taxon>Bacteria</taxon>
        <taxon>Pseudomonadati</taxon>
        <taxon>Pseudomonadota</taxon>
        <taxon>Gammaproteobacteria</taxon>
        <taxon>Candidatus Kentrum</taxon>
    </lineage>
</organism>
<dbReference type="PANTHER" id="PTHR33387:SF3">
    <property type="entry name" value="DUF985 DOMAIN-CONTAINING PROTEIN"/>
    <property type="match status" value="1"/>
</dbReference>
<dbReference type="SUPFAM" id="SSF51182">
    <property type="entry name" value="RmlC-like cupins"/>
    <property type="match status" value="1"/>
</dbReference>
<dbReference type="InterPro" id="IPR039935">
    <property type="entry name" value="YML079W-like"/>
</dbReference>
<dbReference type="EMBL" id="CAADFJ010000219">
    <property type="protein sequence ID" value="VFK04910.1"/>
    <property type="molecule type" value="Genomic_DNA"/>
</dbReference>
<dbReference type="InterPro" id="IPR009327">
    <property type="entry name" value="Cupin_DUF985"/>
</dbReference>
<dbReference type="AlphaFoldDB" id="A0A450VJJ6"/>
<dbReference type="InterPro" id="IPR011051">
    <property type="entry name" value="RmlC_Cupin_sf"/>
</dbReference>